<dbReference type="AlphaFoldDB" id="A0A3P6HXQ2"/>
<accession>A0A3P6HXQ2</accession>
<protein>
    <submittedName>
        <fullName evidence="2">Uncharacterized protein</fullName>
    </submittedName>
</protein>
<proteinExistence type="predicted"/>
<reference evidence="2 3" key="1">
    <citation type="submission" date="2018-10" db="EMBL/GenBank/DDBJ databases">
        <authorList>
            <consortium name="Pathogen Informatics"/>
        </authorList>
    </citation>
    <scope>NUCLEOTIDE SEQUENCE [LARGE SCALE GENOMIC DNA]</scope>
</reference>
<dbReference type="Proteomes" id="UP000267029">
    <property type="component" value="Unassembled WGS sequence"/>
</dbReference>
<gene>
    <name evidence="2" type="ORF">MCOS_LOCUS9778</name>
</gene>
<evidence type="ECO:0000313" key="3">
    <source>
        <dbReference type="Proteomes" id="UP000267029"/>
    </source>
</evidence>
<name>A0A3P6HXQ2_MESCO</name>
<feature type="compositionally biased region" description="Polar residues" evidence="1">
    <location>
        <begin position="1"/>
        <end position="18"/>
    </location>
</feature>
<sequence length="72" mass="7644">MCRLSTTTNVLQQPSLLPQQAREAASRLVNPHLTDPAAAPPVPPLKPTIIPPSPPSGHSLPPQVLTFARPQP</sequence>
<evidence type="ECO:0000256" key="1">
    <source>
        <dbReference type="SAM" id="MobiDB-lite"/>
    </source>
</evidence>
<evidence type="ECO:0000313" key="2">
    <source>
        <dbReference type="EMBL" id="VDD83775.1"/>
    </source>
</evidence>
<dbReference type="EMBL" id="UXSR01005837">
    <property type="protein sequence ID" value="VDD83775.1"/>
    <property type="molecule type" value="Genomic_DNA"/>
</dbReference>
<feature type="region of interest" description="Disordered" evidence="1">
    <location>
        <begin position="1"/>
        <end position="72"/>
    </location>
</feature>
<feature type="compositionally biased region" description="Pro residues" evidence="1">
    <location>
        <begin position="38"/>
        <end position="55"/>
    </location>
</feature>
<keyword evidence="3" id="KW-1185">Reference proteome</keyword>
<organism evidence="2 3">
    <name type="scientific">Mesocestoides corti</name>
    <name type="common">Flatworm</name>
    <dbReference type="NCBI Taxonomy" id="53468"/>
    <lineage>
        <taxon>Eukaryota</taxon>
        <taxon>Metazoa</taxon>
        <taxon>Spiralia</taxon>
        <taxon>Lophotrochozoa</taxon>
        <taxon>Platyhelminthes</taxon>
        <taxon>Cestoda</taxon>
        <taxon>Eucestoda</taxon>
        <taxon>Cyclophyllidea</taxon>
        <taxon>Mesocestoididae</taxon>
        <taxon>Mesocestoides</taxon>
    </lineage>
</organism>